<proteinExistence type="predicted"/>
<dbReference type="GO" id="GO:0009617">
    <property type="term" value="P:response to bacterium"/>
    <property type="evidence" value="ECO:0007669"/>
    <property type="project" value="InterPro"/>
</dbReference>
<keyword evidence="2 6" id="KW-0812">Transmembrane</keyword>
<keyword evidence="4 6" id="KW-1133">Transmembrane helix</keyword>
<keyword evidence="3 6" id="KW-0256">Endoplasmic reticulum</keyword>
<dbReference type="AlphaFoldDB" id="A0AAV9I6K8"/>
<accession>A0AAV9I6K8</accession>
<evidence type="ECO:0000256" key="3">
    <source>
        <dbReference type="ARBA" id="ARBA00022824"/>
    </source>
</evidence>
<evidence type="ECO:0000256" key="5">
    <source>
        <dbReference type="ARBA" id="ARBA00023136"/>
    </source>
</evidence>
<keyword evidence="5 6" id="KW-0472">Membrane</keyword>
<dbReference type="Pfam" id="PF02453">
    <property type="entry name" value="Reticulon"/>
    <property type="match status" value="1"/>
</dbReference>
<evidence type="ECO:0000256" key="4">
    <source>
        <dbReference type="ARBA" id="ARBA00022989"/>
    </source>
</evidence>
<comment type="subcellular location">
    <subcellularLocation>
        <location evidence="1 6">Endoplasmic reticulum membrane</location>
        <topology evidence="1 6">Multi-pass membrane protein</topology>
    </subcellularLocation>
</comment>
<dbReference type="PANTHER" id="PTHR10994:SF193">
    <property type="entry name" value="RETICULON-LIKE PROTEIN"/>
    <property type="match status" value="1"/>
</dbReference>
<feature type="domain" description="Reticulon" evidence="7">
    <location>
        <begin position="31"/>
        <end position="242"/>
    </location>
</feature>
<sequence length="242" mass="28163">MQQEESYTNSTVGNTVPKQLKYLPSWFPKKVRDLLAWNNVYLSAAVFVAGNILFLLLLLDKVSLVSLLSYVAMLELALSFVFVQCSNLFVGFLGSDFYSPPSLGKPYVTEESLSQQLDQLIPLINSAIDEWKKILFCTDNRRTLKLWFTAYILAKLGRFLSFMSLLYLCFLYFFTVPIMYHTFQELVDSTYQKVETIAYQYWSPIQHDILLRLQKLVDQCPQRIRVVLQRHLQPLLSENKTK</sequence>
<evidence type="ECO:0000256" key="6">
    <source>
        <dbReference type="RuleBase" id="RU363132"/>
    </source>
</evidence>
<evidence type="ECO:0000259" key="7">
    <source>
        <dbReference type="PROSITE" id="PS50845"/>
    </source>
</evidence>
<dbReference type="InterPro" id="IPR045064">
    <property type="entry name" value="Reticulon-like"/>
</dbReference>
<dbReference type="InterPro" id="IPR003388">
    <property type="entry name" value="Reticulon"/>
</dbReference>
<feature type="transmembrane region" description="Helical" evidence="6">
    <location>
        <begin position="71"/>
        <end position="93"/>
    </location>
</feature>
<reference evidence="8 9" key="1">
    <citation type="submission" date="2022-07" db="EMBL/GenBank/DDBJ databases">
        <title>Genome-wide signatures of adaptation to extreme environments.</title>
        <authorList>
            <person name="Cho C.H."/>
            <person name="Yoon H.S."/>
        </authorList>
    </citation>
    <scope>NUCLEOTIDE SEQUENCE [LARGE SCALE GENOMIC DNA]</scope>
    <source>
        <strain evidence="8 9">108.79 E11</strain>
    </source>
</reference>
<protein>
    <recommendedName>
        <fullName evidence="6">Reticulon-like protein</fullName>
    </recommendedName>
</protein>
<dbReference type="PANTHER" id="PTHR10994">
    <property type="entry name" value="RETICULON"/>
    <property type="match status" value="1"/>
</dbReference>
<keyword evidence="9" id="KW-1185">Reference proteome</keyword>
<dbReference type="GO" id="GO:0005789">
    <property type="term" value="C:endoplasmic reticulum membrane"/>
    <property type="evidence" value="ECO:0007669"/>
    <property type="project" value="UniProtKB-SubCell"/>
</dbReference>
<dbReference type="EMBL" id="JANCYU010000007">
    <property type="protein sequence ID" value="KAK4522668.1"/>
    <property type="molecule type" value="Genomic_DNA"/>
</dbReference>
<feature type="transmembrane region" description="Helical" evidence="6">
    <location>
        <begin position="40"/>
        <end position="59"/>
    </location>
</feature>
<evidence type="ECO:0000256" key="2">
    <source>
        <dbReference type="ARBA" id="ARBA00022692"/>
    </source>
</evidence>
<evidence type="ECO:0000256" key="1">
    <source>
        <dbReference type="ARBA" id="ARBA00004477"/>
    </source>
</evidence>
<evidence type="ECO:0000313" key="8">
    <source>
        <dbReference type="EMBL" id="KAK4522668.1"/>
    </source>
</evidence>
<comment type="caution">
    <text evidence="8">The sequence shown here is derived from an EMBL/GenBank/DDBJ whole genome shotgun (WGS) entry which is preliminary data.</text>
</comment>
<dbReference type="PROSITE" id="PS50845">
    <property type="entry name" value="RETICULON"/>
    <property type="match status" value="1"/>
</dbReference>
<name>A0AAV9I6K8_9RHOD</name>
<organism evidence="8 9">
    <name type="scientific">Galdieria yellowstonensis</name>
    <dbReference type="NCBI Taxonomy" id="3028027"/>
    <lineage>
        <taxon>Eukaryota</taxon>
        <taxon>Rhodophyta</taxon>
        <taxon>Bangiophyceae</taxon>
        <taxon>Galdieriales</taxon>
        <taxon>Galdieriaceae</taxon>
        <taxon>Galdieria</taxon>
    </lineage>
</organism>
<feature type="transmembrane region" description="Helical" evidence="6">
    <location>
        <begin position="148"/>
        <end position="174"/>
    </location>
</feature>
<evidence type="ECO:0000313" key="9">
    <source>
        <dbReference type="Proteomes" id="UP001300502"/>
    </source>
</evidence>
<dbReference type="Proteomes" id="UP001300502">
    <property type="component" value="Unassembled WGS sequence"/>
</dbReference>
<gene>
    <name evidence="8" type="ORF">GAYE_PCTG14G0558</name>
</gene>